<sequence length="207" mass="20934">MTIHRPHLILTAILTMTLFMASTSNAGSITYTITTSGSGSLGGQAFDGEVVLRFVGDTANVVEPAPGVFYNSLGTATVTIAGLGTAVFTQPIAVYADHTYNSVGFIDGSDYTSGKATLGILNLLSPDYATYALSSAFGPVSGNGWTSFTVAGFATDRGAFILPPPGSGVFEAVTSAGAVPEPASLVMLGLGAGVLGCVVRRKARAAA</sequence>
<dbReference type="Proteomes" id="UP000186309">
    <property type="component" value="Chromosome"/>
</dbReference>
<organism evidence="3 4">
    <name type="scientific">Paludisphaera borealis</name>
    <dbReference type="NCBI Taxonomy" id="1387353"/>
    <lineage>
        <taxon>Bacteria</taxon>
        <taxon>Pseudomonadati</taxon>
        <taxon>Planctomycetota</taxon>
        <taxon>Planctomycetia</taxon>
        <taxon>Isosphaerales</taxon>
        <taxon>Isosphaeraceae</taxon>
        <taxon>Paludisphaera</taxon>
    </lineage>
</organism>
<evidence type="ECO:0000313" key="4">
    <source>
        <dbReference type="Proteomes" id="UP000186309"/>
    </source>
</evidence>
<feature type="signal peptide" evidence="1">
    <location>
        <begin position="1"/>
        <end position="26"/>
    </location>
</feature>
<dbReference type="KEGG" id="pbor:BSF38_03252"/>
<dbReference type="InterPro" id="IPR013424">
    <property type="entry name" value="Ice-binding_C"/>
</dbReference>
<proteinExistence type="predicted"/>
<keyword evidence="4" id="KW-1185">Reference proteome</keyword>
<keyword evidence="1" id="KW-0732">Signal</keyword>
<gene>
    <name evidence="3" type="ORF">BSF38_03252</name>
</gene>
<dbReference type="EMBL" id="CP019082">
    <property type="protein sequence ID" value="APW61724.1"/>
    <property type="molecule type" value="Genomic_DNA"/>
</dbReference>
<feature type="domain" description="Ice-binding protein C-terminal" evidence="2">
    <location>
        <begin position="178"/>
        <end position="201"/>
    </location>
</feature>
<dbReference type="NCBIfam" id="TIGR02595">
    <property type="entry name" value="PEP_CTERM"/>
    <property type="match status" value="1"/>
</dbReference>
<evidence type="ECO:0000259" key="2">
    <source>
        <dbReference type="Pfam" id="PF07589"/>
    </source>
</evidence>
<name>A0A1U7CS02_9BACT</name>
<reference evidence="4" key="1">
    <citation type="submission" date="2016-12" db="EMBL/GenBank/DDBJ databases">
        <title>Comparative genomics of four Isosphaeraceae planctomycetes: a common pool of plasmids and glycoside hydrolase genes.</title>
        <authorList>
            <person name="Ivanova A."/>
        </authorList>
    </citation>
    <scope>NUCLEOTIDE SEQUENCE [LARGE SCALE GENOMIC DNA]</scope>
    <source>
        <strain evidence="4">PX4</strain>
    </source>
</reference>
<evidence type="ECO:0000313" key="3">
    <source>
        <dbReference type="EMBL" id="APW61724.1"/>
    </source>
</evidence>
<feature type="chain" id="PRO_5013115251" description="Ice-binding protein C-terminal domain-containing protein" evidence="1">
    <location>
        <begin position="27"/>
        <end position="207"/>
    </location>
</feature>
<dbReference type="Pfam" id="PF07589">
    <property type="entry name" value="PEP-CTERM"/>
    <property type="match status" value="1"/>
</dbReference>
<protein>
    <recommendedName>
        <fullName evidence="2">Ice-binding protein C-terminal domain-containing protein</fullName>
    </recommendedName>
</protein>
<accession>A0A1U7CS02</accession>
<dbReference type="RefSeq" id="WP_076347296.1">
    <property type="nucleotide sequence ID" value="NZ_CP019082.1"/>
</dbReference>
<evidence type="ECO:0000256" key="1">
    <source>
        <dbReference type="SAM" id="SignalP"/>
    </source>
</evidence>
<dbReference type="AlphaFoldDB" id="A0A1U7CS02"/>